<evidence type="ECO:0008006" key="3">
    <source>
        <dbReference type="Google" id="ProtNLM"/>
    </source>
</evidence>
<dbReference type="Gene3D" id="3.30.530.20">
    <property type="match status" value="1"/>
</dbReference>
<accession>A0A9E6Y0D1</accession>
<dbReference type="SUPFAM" id="SSF55961">
    <property type="entry name" value="Bet v1-like"/>
    <property type="match status" value="1"/>
</dbReference>
<dbReference type="Pfam" id="PF10604">
    <property type="entry name" value="Polyketide_cyc2"/>
    <property type="match status" value="1"/>
</dbReference>
<dbReference type="KEGG" id="sbae:DSM104329_04268"/>
<dbReference type="InterPro" id="IPR019587">
    <property type="entry name" value="Polyketide_cyclase/dehydratase"/>
</dbReference>
<reference evidence="1" key="1">
    <citation type="journal article" date="2022" name="Int. J. Syst. Evol. Microbiol.">
        <title>Pseudomonas aegrilactucae sp. nov. and Pseudomonas morbosilactucae sp. nov., pathogens causing bacterial rot of lettuce in Japan.</title>
        <authorList>
            <person name="Sawada H."/>
            <person name="Fujikawa T."/>
            <person name="Satou M."/>
        </authorList>
    </citation>
    <scope>NUCLEOTIDE SEQUENCE</scope>
    <source>
        <strain evidence="1">0166_1</strain>
    </source>
</reference>
<organism evidence="1 2">
    <name type="scientific">Capillimicrobium parvum</name>
    <dbReference type="NCBI Taxonomy" id="2884022"/>
    <lineage>
        <taxon>Bacteria</taxon>
        <taxon>Bacillati</taxon>
        <taxon>Actinomycetota</taxon>
        <taxon>Thermoleophilia</taxon>
        <taxon>Solirubrobacterales</taxon>
        <taxon>Capillimicrobiaceae</taxon>
        <taxon>Capillimicrobium</taxon>
    </lineage>
</organism>
<protein>
    <recommendedName>
        <fullName evidence="3">SRPBCC family protein</fullName>
    </recommendedName>
</protein>
<name>A0A9E6Y0D1_9ACTN</name>
<dbReference type="AlphaFoldDB" id="A0A9E6Y0D1"/>
<keyword evidence="2" id="KW-1185">Reference proteome</keyword>
<dbReference type="RefSeq" id="WP_259311889.1">
    <property type="nucleotide sequence ID" value="NZ_CP087164.1"/>
</dbReference>
<dbReference type="Proteomes" id="UP001162834">
    <property type="component" value="Chromosome"/>
</dbReference>
<dbReference type="InterPro" id="IPR023393">
    <property type="entry name" value="START-like_dom_sf"/>
</dbReference>
<evidence type="ECO:0000313" key="2">
    <source>
        <dbReference type="Proteomes" id="UP001162834"/>
    </source>
</evidence>
<proteinExistence type="predicted"/>
<evidence type="ECO:0000313" key="1">
    <source>
        <dbReference type="EMBL" id="UGS37847.1"/>
    </source>
</evidence>
<gene>
    <name evidence="1" type="ORF">DSM104329_04268</name>
</gene>
<dbReference type="EMBL" id="CP087164">
    <property type="protein sequence ID" value="UGS37847.1"/>
    <property type="molecule type" value="Genomic_DNA"/>
</dbReference>
<sequence>MDPVTVTTTIDRPREEVFAYLLDVANRPEYTDHYLVDWRLTREQTVGRGAGARFRFKAPLNRFNWADITLIEVEAPRRIVEAGRGGKYNRTRLRAVYELEQGSGGTTRVTYMLETKPGKLSDALMEKVGFRGWIKRKSSRALRRLRSILEDDEGRGARATIAGR</sequence>